<dbReference type="PROSITE" id="PS51257">
    <property type="entry name" value="PROKAR_LIPOPROTEIN"/>
    <property type="match status" value="1"/>
</dbReference>
<name>A0A7U8GR66_NEPCE</name>
<evidence type="ECO:0000313" key="1">
    <source>
        <dbReference type="EMBL" id="EAR59887.1"/>
    </source>
</evidence>
<dbReference type="Gene3D" id="3.30.310.170">
    <property type="entry name" value="Outer membrane protein assembly factor BamC"/>
    <property type="match status" value="1"/>
</dbReference>
<proteinExistence type="predicted"/>
<dbReference type="OrthoDB" id="6199301at2"/>
<sequence length="458" mass="51715">MKKIVSLSVVASVLLTGCSMLDDNPIYGDNGIVRDRSQDYELAEKGKRLEVPAHLKSKQTEDTLQIPDVSQVATARTGEFIVPRPEFFYAEAGSESVSLKRDGGDKLIIVDEGITNVWVKLQEFWRFNGIDIAKSNPRQGDMETQWIYHEAKEFSFIDTWVKRLTFQDIPGPTKDKLRITLRPVDGDFNRTAVAMQHVRFAADEDVSAIDWNETSRDVSYKSDMMFEMLRYLAKATGDRNAQTLIAFNEKRRVGTQLGRDSRGNPVLKLDADIETAWNEVNKALDLADMDVGTRDADTGRFYMTYSTSTPFENVEEMGFFEWLHSDRDEIKLDTSAFNAAIGIEEEDDGISYTSGKTAARLQEVDGDSENSLIDPEDQGNKKGYKIWFAGKPIYVFGGEDSGIYNHSTGKFEHTGRYELRLIRSRKGVFLTVHTYQGLSAPAVVAEEILWGIKDNLQK</sequence>
<comment type="caution">
    <text evidence="1">The sequence shown here is derived from an EMBL/GenBank/DDBJ whole genome shotgun (WGS) entry which is preliminary data.</text>
</comment>
<keyword evidence="2" id="KW-1185">Reference proteome</keyword>
<dbReference type="InterPro" id="IPR010653">
    <property type="entry name" value="NlpB/DapX"/>
</dbReference>
<dbReference type="Proteomes" id="UP000002171">
    <property type="component" value="Unassembled WGS sequence"/>
</dbReference>
<dbReference type="InterPro" id="IPR042268">
    <property type="entry name" value="BamC_C"/>
</dbReference>
<reference evidence="1 2" key="1">
    <citation type="submission" date="2006-02" db="EMBL/GenBank/DDBJ databases">
        <authorList>
            <person name="Pinhassi J."/>
            <person name="Pedros-Alio C."/>
            <person name="Ferriera S."/>
            <person name="Johnson J."/>
            <person name="Kravitz S."/>
            <person name="Halpern A."/>
            <person name="Remington K."/>
            <person name="Beeson K."/>
            <person name="Tran B."/>
            <person name="Rogers Y.-H."/>
            <person name="Friedman R."/>
            <person name="Venter J.C."/>
        </authorList>
    </citation>
    <scope>NUCLEOTIDE SEQUENCE [LARGE SCALE GENOMIC DNA]</scope>
    <source>
        <strain evidence="1 2">MED92</strain>
    </source>
</reference>
<dbReference type="AlphaFoldDB" id="A0A7U8GR66"/>
<organism evidence="1 2">
    <name type="scientific">Neptuniibacter caesariensis</name>
    <dbReference type="NCBI Taxonomy" id="207954"/>
    <lineage>
        <taxon>Bacteria</taxon>
        <taxon>Pseudomonadati</taxon>
        <taxon>Pseudomonadota</taxon>
        <taxon>Gammaproteobacteria</taxon>
        <taxon>Oceanospirillales</taxon>
        <taxon>Oceanospirillaceae</taxon>
        <taxon>Neptuniibacter</taxon>
    </lineage>
</organism>
<dbReference type="EMBL" id="AAOW01000029">
    <property type="protein sequence ID" value="EAR59887.1"/>
    <property type="molecule type" value="Genomic_DNA"/>
</dbReference>
<evidence type="ECO:0000313" key="2">
    <source>
        <dbReference type="Proteomes" id="UP000002171"/>
    </source>
</evidence>
<evidence type="ECO:0008006" key="3">
    <source>
        <dbReference type="Google" id="ProtNLM"/>
    </source>
</evidence>
<accession>A0A7U8GR66</accession>
<protein>
    <recommendedName>
        <fullName evidence="3">Outer membrane protein assembly factor BamC</fullName>
    </recommendedName>
</protein>
<dbReference type="Pfam" id="PF06804">
    <property type="entry name" value="Lipoprotein_18"/>
    <property type="match status" value="1"/>
</dbReference>
<dbReference type="RefSeq" id="WP_007020138.1">
    <property type="nucleotide sequence ID" value="NZ_CH724125.1"/>
</dbReference>
<gene>
    <name evidence="1" type="ORF">MED92_12301</name>
</gene>